<reference evidence="3" key="2">
    <citation type="submission" date="2023-01" db="EMBL/GenBank/DDBJ databases">
        <title>Draft genome sequence of Algimonas porphyrae strain NBRC 108216.</title>
        <authorList>
            <person name="Sun Q."/>
            <person name="Mori K."/>
        </authorList>
    </citation>
    <scope>NUCLEOTIDE SEQUENCE</scope>
    <source>
        <strain evidence="3">NBRC 108216</strain>
    </source>
</reference>
<keyword evidence="1" id="KW-0812">Transmembrane</keyword>
<keyword evidence="1" id="KW-1133">Transmembrane helix</keyword>
<feature type="transmembrane region" description="Helical" evidence="1">
    <location>
        <begin position="146"/>
        <end position="168"/>
    </location>
</feature>
<feature type="transmembrane region" description="Helical" evidence="1">
    <location>
        <begin position="352"/>
        <end position="371"/>
    </location>
</feature>
<feature type="transmembrane region" description="Helical" evidence="1">
    <location>
        <begin position="255"/>
        <end position="272"/>
    </location>
</feature>
<feature type="transmembrane region" description="Helical" evidence="1">
    <location>
        <begin position="326"/>
        <end position="346"/>
    </location>
</feature>
<feature type="domain" description="DUF418" evidence="2">
    <location>
        <begin position="237"/>
        <end position="394"/>
    </location>
</feature>
<evidence type="ECO:0000313" key="4">
    <source>
        <dbReference type="Proteomes" id="UP001161390"/>
    </source>
</evidence>
<proteinExistence type="predicted"/>
<evidence type="ECO:0000259" key="2">
    <source>
        <dbReference type="Pfam" id="PF04235"/>
    </source>
</evidence>
<feature type="transmembrane region" description="Helical" evidence="1">
    <location>
        <begin position="103"/>
        <end position="134"/>
    </location>
</feature>
<evidence type="ECO:0000313" key="3">
    <source>
        <dbReference type="EMBL" id="GLQ19975.1"/>
    </source>
</evidence>
<dbReference type="PANTHER" id="PTHR30590">
    <property type="entry name" value="INNER MEMBRANE PROTEIN"/>
    <property type="match status" value="1"/>
</dbReference>
<dbReference type="InterPro" id="IPR007349">
    <property type="entry name" value="DUF418"/>
</dbReference>
<feature type="transmembrane region" description="Helical" evidence="1">
    <location>
        <begin position="213"/>
        <end position="234"/>
    </location>
</feature>
<dbReference type="InterPro" id="IPR052529">
    <property type="entry name" value="Bact_Transport_Assoc"/>
</dbReference>
<dbReference type="RefSeq" id="WP_284370132.1">
    <property type="nucleotide sequence ID" value="NZ_BSNJ01000002.1"/>
</dbReference>
<protein>
    <recommendedName>
        <fullName evidence="2">DUF418 domain-containing protein</fullName>
    </recommendedName>
</protein>
<organism evidence="3 4">
    <name type="scientific">Algimonas porphyrae</name>
    <dbReference type="NCBI Taxonomy" id="1128113"/>
    <lineage>
        <taxon>Bacteria</taxon>
        <taxon>Pseudomonadati</taxon>
        <taxon>Pseudomonadota</taxon>
        <taxon>Alphaproteobacteria</taxon>
        <taxon>Maricaulales</taxon>
        <taxon>Robiginitomaculaceae</taxon>
        <taxon>Algimonas</taxon>
    </lineage>
</organism>
<reference evidence="3" key="1">
    <citation type="journal article" date="2014" name="Int. J. Syst. Evol. Microbiol.">
        <title>Complete genome of a new Firmicutes species belonging to the dominant human colonic microbiota ('Ruminococcus bicirculans') reveals two chromosomes and a selective capacity to utilize plant glucans.</title>
        <authorList>
            <consortium name="NISC Comparative Sequencing Program"/>
            <person name="Wegmann U."/>
            <person name="Louis P."/>
            <person name="Goesmann A."/>
            <person name="Henrissat B."/>
            <person name="Duncan S.H."/>
            <person name="Flint H.J."/>
        </authorList>
    </citation>
    <scope>NUCLEOTIDE SEQUENCE</scope>
    <source>
        <strain evidence="3">NBRC 108216</strain>
    </source>
</reference>
<dbReference type="PANTHER" id="PTHR30590:SF2">
    <property type="entry name" value="INNER MEMBRANE PROTEIN"/>
    <property type="match status" value="1"/>
</dbReference>
<feature type="transmembrane region" description="Helical" evidence="1">
    <location>
        <begin position="18"/>
        <end position="37"/>
    </location>
</feature>
<dbReference type="Proteomes" id="UP001161390">
    <property type="component" value="Unassembled WGS sequence"/>
</dbReference>
<dbReference type="Pfam" id="PF04235">
    <property type="entry name" value="DUF418"/>
    <property type="match status" value="1"/>
</dbReference>
<keyword evidence="4" id="KW-1185">Reference proteome</keyword>
<accession>A0ABQ5UYZ2</accession>
<name>A0ABQ5UYZ2_9PROT</name>
<comment type="caution">
    <text evidence="3">The sequence shown here is derived from an EMBL/GenBank/DDBJ whole genome shotgun (WGS) entry which is preliminary data.</text>
</comment>
<gene>
    <name evidence="3" type="ORF">GCM10007854_09300</name>
</gene>
<feature type="transmembrane region" description="Helical" evidence="1">
    <location>
        <begin position="284"/>
        <end position="305"/>
    </location>
</feature>
<keyword evidence="1" id="KW-0472">Membrane</keyword>
<feature type="transmembrane region" description="Helical" evidence="1">
    <location>
        <begin position="57"/>
        <end position="82"/>
    </location>
</feature>
<sequence>MTYLEQNDAMGRHIFPDLVRAFALFGIVMVNVAFFAWPGPDTYSYGGDYSALDKAAIFTVDSLFLMKSYTLFSAMFGAGLAYQMMSAQRRGVAFAPRYFRRMLGLLLIGIAHVAFAFVGDILIVYAVIGCLLFLFRNLSVKALRRWGYAFLILQAVIIGLMAGAFGAMEAFDPASTEVVMSEMRAEMEASASVYANGSFAEVIAQRLTEYIQYALFIIPLQGVGVIAFFLFGLAGVKSGVLQNPDAPLWSKARRIYFPIGLIISMIGAWLLVTSQGAITGRGLLGTFIIFLGSPFSTLGYLGWIAKWSMGAMTPLKEFMARAGTSTLTAYLMQSLILSVIFSGYGLGLFGTVGAAGCVAIGFATGLVTLSFSSLWRTRFERGPVESLLRSWTYLSAGR</sequence>
<dbReference type="EMBL" id="BSNJ01000002">
    <property type="protein sequence ID" value="GLQ19975.1"/>
    <property type="molecule type" value="Genomic_DNA"/>
</dbReference>
<evidence type="ECO:0000256" key="1">
    <source>
        <dbReference type="SAM" id="Phobius"/>
    </source>
</evidence>